<keyword evidence="1" id="KW-0812">Transmembrane</keyword>
<dbReference type="Proteomes" id="UP000314294">
    <property type="component" value="Unassembled WGS sequence"/>
</dbReference>
<keyword evidence="1" id="KW-1133">Transmembrane helix</keyword>
<gene>
    <name evidence="2" type="ORF">EYF80_005838</name>
</gene>
<evidence type="ECO:0000313" key="3">
    <source>
        <dbReference type="Proteomes" id="UP000314294"/>
    </source>
</evidence>
<accession>A0A4Z2J1S5</accession>
<comment type="caution">
    <text evidence="2">The sequence shown here is derived from an EMBL/GenBank/DDBJ whole genome shotgun (WGS) entry which is preliminary data.</text>
</comment>
<keyword evidence="1" id="KW-0472">Membrane</keyword>
<reference evidence="2 3" key="1">
    <citation type="submission" date="2019-03" db="EMBL/GenBank/DDBJ databases">
        <title>First draft genome of Liparis tanakae, snailfish: a comprehensive survey of snailfish specific genes.</title>
        <authorList>
            <person name="Kim W."/>
            <person name="Song I."/>
            <person name="Jeong J.-H."/>
            <person name="Kim D."/>
            <person name="Kim S."/>
            <person name="Ryu S."/>
            <person name="Song J.Y."/>
            <person name="Lee S.K."/>
        </authorList>
    </citation>
    <scope>NUCLEOTIDE SEQUENCE [LARGE SCALE GENOMIC DNA]</scope>
    <source>
        <tissue evidence="2">Muscle</tissue>
    </source>
</reference>
<feature type="transmembrane region" description="Helical" evidence="1">
    <location>
        <begin position="86"/>
        <end position="105"/>
    </location>
</feature>
<evidence type="ECO:0000313" key="2">
    <source>
        <dbReference type="EMBL" id="TNN83967.1"/>
    </source>
</evidence>
<dbReference type="OrthoDB" id="10536811at2759"/>
<organism evidence="2 3">
    <name type="scientific">Liparis tanakae</name>
    <name type="common">Tanaka's snailfish</name>
    <dbReference type="NCBI Taxonomy" id="230148"/>
    <lineage>
        <taxon>Eukaryota</taxon>
        <taxon>Metazoa</taxon>
        <taxon>Chordata</taxon>
        <taxon>Craniata</taxon>
        <taxon>Vertebrata</taxon>
        <taxon>Euteleostomi</taxon>
        <taxon>Actinopterygii</taxon>
        <taxon>Neopterygii</taxon>
        <taxon>Teleostei</taxon>
        <taxon>Neoteleostei</taxon>
        <taxon>Acanthomorphata</taxon>
        <taxon>Eupercaria</taxon>
        <taxon>Perciformes</taxon>
        <taxon>Cottioidei</taxon>
        <taxon>Cottales</taxon>
        <taxon>Liparidae</taxon>
        <taxon>Liparis</taxon>
    </lineage>
</organism>
<sequence>MAPESSSSSGRATELFRRVRRGSLTAQALDISGSNSGGRGVDRMPLYLPQGLASSKQGYCLTPICNGDSGIHTHTHKSLQTVVSSLYLVLYPVFYWFTLRTWLLVRE</sequence>
<dbReference type="EMBL" id="SRLO01000030">
    <property type="protein sequence ID" value="TNN83967.1"/>
    <property type="molecule type" value="Genomic_DNA"/>
</dbReference>
<dbReference type="AlphaFoldDB" id="A0A4Z2J1S5"/>
<protein>
    <submittedName>
        <fullName evidence="2">Uncharacterized protein</fullName>
    </submittedName>
</protein>
<evidence type="ECO:0000256" key="1">
    <source>
        <dbReference type="SAM" id="Phobius"/>
    </source>
</evidence>
<keyword evidence="3" id="KW-1185">Reference proteome</keyword>
<name>A0A4Z2J1S5_9TELE</name>
<proteinExistence type="predicted"/>